<keyword evidence="5" id="KW-0539">Nucleus</keyword>
<evidence type="ECO:0000313" key="8">
    <source>
        <dbReference type="Proteomes" id="UP001362999"/>
    </source>
</evidence>
<keyword evidence="8" id="KW-1185">Reference proteome</keyword>
<comment type="subcellular location">
    <subcellularLocation>
        <location evidence="1">Nucleus</location>
    </subcellularLocation>
</comment>
<evidence type="ECO:0000256" key="5">
    <source>
        <dbReference type="ARBA" id="ARBA00023242"/>
    </source>
</evidence>
<sequence>MGGARDLPDPTLVLDGQRARRRTQRAGGNPSPADADNGGQVAPSTGDGPEASGLQSDSEQNPNDVIDIDDSDAETVNDASTGQKRRKSVNSDGPSRKRPRSDPPPVTAPDVPAGTEEGDNAASTSRTKSSGDPTAVDKDGFLADVEVTSLNGNQKKKTDAIKDIKHFFDDIYHMSKPGGKVQSRRICKACHGGKKSIVAEATTLRRHLEAEHYAAYHRWAKKNDFESALPSDRRAKKEAEAKDTQPTLDQHLREKPEQEVIIPYSDALFREAAIEWLVATDQPIDALENPKFVNMIDIAARAKNGVRLPKKKATRKGIINLFQERMDNLRKKLNGPTVSGEIHITDDAWQADNGDGYLAVTGHWIEEVSPGIWESREALIGFTRLNNAHNGVRLGQALYKIVARLGIQKRIGYMTTDGAANNGTAAIEFAKQLLERDQVVWDPVERHLPCMAHIINLATQALIAAYSKAPHFDPKNPENHVPDTDALFRDEIGLVRAIAVKSIQSHECQERSSAKRREIFKGLQVQASARTDGVEFVDLFVHDIAFDGSSLEERAKIRNLKLTAEEWTRHAEKAQQAFSSGTIPSLHNAIPALEALHSAWSKRAKKPDNIFYADALEKAADKINEYYEKSAKSTAQVMAMGRYFDKHWGAELAKEARDTAETILARPQPSSKFGTLLRELTPESDDDEPTTSEPHRDPQRPWLDEFEEYYTSRPEVIPENISMVAWWGMCRSPSNMALAGARPACHSGVFGVQ</sequence>
<dbReference type="PANTHER" id="PTHR46481">
    <property type="entry name" value="ZINC FINGER BED DOMAIN-CONTAINING PROTEIN 4"/>
    <property type="match status" value="1"/>
</dbReference>
<evidence type="ECO:0000256" key="6">
    <source>
        <dbReference type="SAM" id="MobiDB-lite"/>
    </source>
</evidence>
<accession>A0AAV9Z3Z6</accession>
<dbReference type="InterPro" id="IPR052035">
    <property type="entry name" value="ZnF_BED_domain_contain"/>
</dbReference>
<evidence type="ECO:0000256" key="3">
    <source>
        <dbReference type="ARBA" id="ARBA00022771"/>
    </source>
</evidence>
<evidence type="ECO:0000256" key="1">
    <source>
        <dbReference type="ARBA" id="ARBA00004123"/>
    </source>
</evidence>
<feature type="region of interest" description="Disordered" evidence="6">
    <location>
        <begin position="681"/>
        <end position="702"/>
    </location>
</feature>
<keyword evidence="3" id="KW-0863">Zinc-finger</keyword>
<protein>
    <submittedName>
        <fullName evidence="7">AC transposase</fullName>
    </submittedName>
</protein>
<evidence type="ECO:0000256" key="2">
    <source>
        <dbReference type="ARBA" id="ARBA00022723"/>
    </source>
</evidence>
<dbReference type="Proteomes" id="UP001362999">
    <property type="component" value="Unassembled WGS sequence"/>
</dbReference>
<keyword evidence="2" id="KW-0479">Metal-binding</keyword>
<proteinExistence type="predicted"/>
<dbReference type="GO" id="GO:0008270">
    <property type="term" value="F:zinc ion binding"/>
    <property type="evidence" value="ECO:0007669"/>
    <property type="project" value="UniProtKB-KW"/>
</dbReference>
<reference evidence="7 8" key="1">
    <citation type="journal article" date="2024" name="J Genomics">
        <title>Draft genome sequencing and assembly of Favolaschia claudopus CIRM-BRFM 2984 isolated from oak limbs.</title>
        <authorList>
            <person name="Navarro D."/>
            <person name="Drula E."/>
            <person name="Chaduli D."/>
            <person name="Cazenave R."/>
            <person name="Ahrendt S."/>
            <person name="Wang J."/>
            <person name="Lipzen A."/>
            <person name="Daum C."/>
            <person name="Barry K."/>
            <person name="Grigoriev I.V."/>
            <person name="Favel A."/>
            <person name="Rosso M.N."/>
            <person name="Martin F."/>
        </authorList>
    </citation>
    <scope>NUCLEOTIDE SEQUENCE [LARGE SCALE GENOMIC DNA]</scope>
    <source>
        <strain evidence="7 8">CIRM-BRFM 2984</strain>
    </source>
</reference>
<comment type="caution">
    <text evidence="7">The sequence shown here is derived from an EMBL/GenBank/DDBJ whole genome shotgun (WGS) entry which is preliminary data.</text>
</comment>
<feature type="compositionally biased region" description="Basic and acidic residues" evidence="6">
    <location>
        <begin position="693"/>
        <end position="702"/>
    </location>
</feature>
<gene>
    <name evidence="7" type="ORF">R3P38DRAFT_2814300</name>
</gene>
<feature type="region of interest" description="Disordered" evidence="6">
    <location>
        <begin position="230"/>
        <end position="256"/>
    </location>
</feature>
<feature type="compositionally biased region" description="Basic and acidic residues" evidence="6">
    <location>
        <begin position="230"/>
        <end position="243"/>
    </location>
</feature>
<name>A0AAV9Z3Z6_9AGAR</name>
<dbReference type="PANTHER" id="PTHR46481:SF10">
    <property type="entry name" value="ZINC FINGER BED DOMAIN-CONTAINING PROTEIN 39"/>
    <property type="match status" value="1"/>
</dbReference>
<feature type="compositionally biased region" description="Polar residues" evidence="6">
    <location>
        <begin position="121"/>
        <end position="132"/>
    </location>
</feature>
<organism evidence="7 8">
    <name type="scientific">Favolaschia claudopus</name>
    <dbReference type="NCBI Taxonomy" id="2862362"/>
    <lineage>
        <taxon>Eukaryota</taxon>
        <taxon>Fungi</taxon>
        <taxon>Dikarya</taxon>
        <taxon>Basidiomycota</taxon>
        <taxon>Agaricomycotina</taxon>
        <taxon>Agaricomycetes</taxon>
        <taxon>Agaricomycetidae</taxon>
        <taxon>Agaricales</taxon>
        <taxon>Marasmiineae</taxon>
        <taxon>Mycenaceae</taxon>
        <taxon>Favolaschia</taxon>
    </lineage>
</organism>
<evidence type="ECO:0000256" key="4">
    <source>
        <dbReference type="ARBA" id="ARBA00022833"/>
    </source>
</evidence>
<dbReference type="AlphaFoldDB" id="A0AAV9Z3Z6"/>
<evidence type="ECO:0000313" key="7">
    <source>
        <dbReference type="EMBL" id="KAK6969475.1"/>
    </source>
</evidence>
<feature type="compositionally biased region" description="Polar residues" evidence="6">
    <location>
        <begin position="53"/>
        <end position="63"/>
    </location>
</feature>
<feature type="compositionally biased region" description="Acidic residues" evidence="6">
    <location>
        <begin position="66"/>
        <end position="75"/>
    </location>
</feature>
<feature type="region of interest" description="Disordered" evidence="6">
    <location>
        <begin position="1"/>
        <end position="137"/>
    </location>
</feature>
<dbReference type="EMBL" id="JAWWNJ010000222">
    <property type="protein sequence ID" value="KAK6969475.1"/>
    <property type="molecule type" value="Genomic_DNA"/>
</dbReference>
<dbReference type="GO" id="GO:0005634">
    <property type="term" value="C:nucleus"/>
    <property type="evidence" value="ECO:0007669"/>
    <property type="project" value="UniProtKB-SubCell"/>
</dbReference>
<keyword evidence="4" id="KW-0862">Zinc</keyword>
<dbReference type="SUPFAM" id="SSF53098">
    <property type="entry name" value="Ribonuclease H-like"/>
    <property type="match status" value="1"/>
</dbReference>
<dbReference type="InterPro" id="IPR012337">
    <property type="entry name" value="RNaseH-like_sf"/>
</dbReference>